<sequence length="198" mass="21981">MGGYSNTFSDQRGGGVSYFTADLGYNFLNAPRYRIGAFVGNNFWHESYDAFGCTQQATNWRTCVPTVPTYVNLISQDNDWHSLRLGLAGQTQLTARLSLSGDVAFLFTRLDGKDQHHMRPKIKLIPEDGDGHGVQLEAVLNYKVTDLFNIGVGARYWAVANNGTAHFEEAMGGRGSPQADDWKAKRYGVFVQASIKFN</sequence>
<dbReference type="GO" id="GO:0009279">
    <property type="term" value="C:cell outer membrane"/>
    <property type="evidence" value="ECO:0007669"/>
    <property type="project" value="InterPro"/>
</dbReference>
<dbReference type="SUPFAM" id="SSF69917">
    <property type="entry name" value="OMPT-like"/>
    <property type="match status" value="1"/>
</dbReference>
<dbReference type="InterPro" id="IPR000036">
    <property type="entry name" value="Peptidase_A26_omptin"/>
</dbReference>
<gene>
    <name evidence="1" type="ORF">SAMN05428953_1373</name>
</gene>
<protein>
    <submittedName>
        <fullName evidence="1">Omptin family protein</fullName>
    </submittedName>
</protein>
<reference evidence="2" key="1">
    <citation type="submission" date="2016-10" db="EMBL/GenBank/DDBJ databases">
        <authorList>
            <person name="Varghese N."/>
            <person name="Submissions S."/>
        </authorList>
    </citation>
    <scope>NUCLEOTIDE SEQUENCE [LARGE SCALE GENOMIC DNA]</scope>
    <source>
        <strain evidence="2">CGMCC 1.11022</strain>
    </source>
</reference>
<dbReference type="GO" id="GO:0004190">
    <property type="term" value="F:aspartic-type endopeptidase activity"/>
    <property type="evidence" value="ECO:0007669"/>
    <property type="project" value="InterPro"/>
</dbReference>
<evidence type="ECO:0000313" key="2">
    <source>
        <dbReference type="Proteomes" id="UP000198894"/>
    </source>
</evidence>
<dbReference type="Proteomes" id="UP000198894">
    <property type="component" value="Unassembled WGS sequence"/>
</dbReference>
<dbReference type="AlphaFoldDB" id="A0A1G9K1T9"/>
<evidence type="ECO:0000313" key="1">
    <source>
        <dbReference type="EMBL" id="SDL43436.1"/>
    </source>
</evidence>
<dbReference type="Pfam" id="PF01278">
    <property type="entry name" value="Omptin"/>
    <property type="match status" value="1"/>
</dbReference>
<name>A0A1G9K1T9_9HYPH</name>
<organism evidence="1 2">
    <name type="scientific">Mesorhizobium muleiense</name>
    <dbReference type="NCBI Taxonomy" id="1004279"/>
    <lineage>
        <taxon>Bacteria</taxon>
        <taxon>Pseudomonadati</taxon>
        <taxon>Pseudomonadota</taxon>
        <taxon>Alphaproteobacteria</taxon>
        <taxon>Hyphomicrobiales</taxon>
        <taxon>Phyllobacteriaceae</taxon>
        <taxon>Mesorhizobium</taxon>
    </lineage>
</organism>
<keyword evidence="2" id="KW-1185">Reference proteome</keyword>
<dbReference type="RefSeq" id="WP_091600473.1">
    <property type="nucleotide sequence ID" value="NZ_FNEE01000037.1"/>
</dbReference>
<dbReference type="InterPro" id="IPR053724">
    <property type="entry name" value="OMP_A26_sf"/>
</dbReference>
<dbReference type="GO" id="GO:0006508">
    <property type="term" value="P:proteolysis"/>
    <property type="evidence" value="ECO:0007669"/>
    <property type="project" value="InterPro"/>
</dbReference>
<dbReference type="Gene3D" id="2.40.128.90">
    <property type="entry name" value="OMPT-like"/>
    <property type="match status" value="1"/>
</dbReference>
<proteinExistence type="predicted"/>
<accession>A0A1G9K1T9</accession>
<dbReference type="InterPro" id="IPR020080">
    <property type="entry name" value="OM_adhesin/peptidase_omptin"/>
</dbReference>
<dbReference type="EMBL" id="FNEE01000037">
    <property type="protein sequence ID" value="SDL43436.1"/>
    <property type="molecule type" value="Genomic_DNA"/>
</dbReference>